<dbReference type="OrthoDB" id="9784202at2"/>
<keyword evidence="3 6" id="KW-0812">Transmembrane</keyword>
<gene>
    <name evidence="7" type="ORF">DFR71_0123</name>
</gene>
<organism evidence="7 8">
    <name type="scientific">Nocardia alba</name>
    <dbReference type="NCBI Taxonomy" id="225051"/>
    <lineage>
        <taxon>Bacteria</taxon>
        <taxon>Bacillati</taxon>
        <taxon>Actinomycetota</taxon>
        <taxon>Actinomycetes</taxon>
        <taxon>Mycobacteriales</taxon>
        <taxon>Nocardiaceae</taxon>
        <taxon>Nocardia</taxon>
    </lineage>
</organism>
<dbReference type="AlphaFoldDB" id="A0A4R1G615"/>
<accession>A0A4R1G615</accession>
<dbReference type="PANTHER" id="PTHR30086:SF20">
    <property type="entry name" value="ARGININE EXPORTER PROTEIN ARGO-RELATED"/>
    <property type="match status" value="1"/>
</dbReference>
<keyword evidence="8" id="KW-1185">Reference proteome</keyword>
<evidence type="ECO:0000256" key="2">
    <source>
        <dbReference type="ARBA" id="ARBA00022475"/>
    </source>
</evidence>
<comment type="caution">
    <text evidence="7">The sequence shown here is derived from an EMBL/GenBank/DDBJ whole genome shotgun (WGS) entry which is preliminary data.</text>
</comment>
<evidence type="ECO:0000256" key="3">
    <source>
        <dbReference type="ARBA" id="ARBA00022692"/>
    </source>
</evidence>
<feature type="transmembrane region" description="Helical" evidence="6">
    <location>
        <begin position="39"/>
        <end position="63"/>
    </location>
</feature>
<sequence>MVRDLLSFAVVAGLLTIVPGLDTALVLRAAVRRGRRCAFATALGVGSGTLVWGVAAAAGVSALVTASELGYTALRVAGAMYLVWLGISMIRDGFRHSAATPETAEDHSREGLFGAWARGLGTNLLNPKVGVFYVAVLPQFLPEGVSPLVMGCALALVHNVEGMLWFAAIICAASRAKAWLSRDVVRRAMDSLTGMVVVGFGFKLATSHR</sequence>
<dbReference type="PANTHER" id="PTHR30086">
    <property type="entry name" value="ARGININE EXPORTER PROTEIN ARGO"/>
    <property type="match status" value="1"/>
</dbReference>
<evidence type="ECO:0000256" key="5">
    <source>
        <dbReference type="ARBA" id="ARBA00023136"/>
    </source>
</evidence>
<dbReference type="EMBL" id="SMFR01000001">
    <property type="protein sequence ID" value="TCJ99151.1"/>
    <property type="molecule type" value="Genomic_DNA"/>
</dbReference>
<dbReference type="STRING" id="1210063.GCA_001612665_02141"/>
<dbReference type="InterPro" id="IPR001123">
    <property type="entry name" value="LeuE-type"/>
</dbReference>
<proteinExistence type="predicted"/>
<evidence type="ECO:0000256" key="6">
    <source>
        <dbReference type="SAM" id="Phobius"/>
    </source>
</evidence>
<dbReference type="GO" id="GO:0015171">
    <property type="term" value="F:amino acid transmembrane transporter activity"/>
    <property type="evidence" value="ECO:0007669"/>
    <property type="project" value="TreeGrafter"/>
</dbReference>
<evidence type="ECO:0000313" key="8">
    <source>
        <dbReference type="Proteomes" id="UP000294856"/>
    </source>
</evidence>
<keyword evidence="5 6" id="KW-0472">Membrane</keyword>
<dbReference type="RefSeq" id="WP_067448851.1">
    <property type="nucleotide sequence ID" value="NZ_SMFR01000001.1"/>
</dbReference>
<feature type="transmembrane region" description="Helical" evidence="6">
    <location>
        <begin position="6"/>
        <end position="27"/>
    </location>
</feature>
<feature type="transmembrane region" description="Helical" evidence="6">
    <location>
        <begin position="69"/>
        <end position="87"/>
    </location>
</feature>
<dbReference type="Proteomes" id="UP000294856">
    <property type="component" value="Unassembled WGS sequence"/>
</dbReference>
<evidence type="ECO:0000313" key="7">
    <source>
        <dbReference type="EMBL" id="TCJ99151.1"/>
    </source>
</evidence>
<evidence type="ECO:0000256" key="4">
    <source>
        <dbReference type="ARBA" id="ARBA00022989"/>
    </source>
</evidence>
<keyword evidence="2" id="KW-1003">Cell membrane</keyword>
<dbReference type="Pfam" id="PF01810">
    <property type="entry name" value="LysE"/>
    <property type="match status" value="1"/>
</dbReference>
<comment type="subcellular location">
    <subcellularLocation>
        <location evidence="1">Cell membrane</location>
        <topology evidence="1">Multi-pass membrane protein</topology>
    </subcellularLocation>
</comment>
<dbReference type="GO" id="GO:0005886">
    <property type="term" value="C:plasma membrane"/>
    <property type="evidence" value="ECO:0007669"/>
    <property type="project" value="UniProtKB-SubCell"/>
</dbReference>
<protein>
    <submittedName>
        <fullName evidence="7">Threonine/homoserine/homoserine lactone efflux protein</fullName>
    </submittedName>
</protein>
<keyword evidence="4 6" id="KW-1133">Transmembrane helix</keyword>
<name>A0A4R1G615_9NOCA</name>
<reference evidence="7 8" key="1">
    <citation type="submission" date="2019-03" db="EMBL/GenBank/DDBJ databases">
        <title>Genomic Encyclopedia of Type Strains, Phase IV (KMG-IV): sequencing the most valuable type-strain genomes for metagenomic binning, comparative biology and taxonomic classification.</title>
        <authorList>
            <person name="Goeker M."/>
        </authorList>
    </citation>
    <scope>NUCLEOTIDE SEQUENCE [LARGE SCALE GENOMIC DNA]</scope>
    <source>
        <strain evidence="7 8">DSM 44684</strain>
    </source>
</reference>
<dbReference type="PIRSF" id="PIRSF006324">
    <property type="entry name" value="LeuE"/>
    <property type="match status" value="1"/>
</dbReference>
<evidence type="ECO:0000256" key="1">
    <source>
        <dbReference type="ARBA" id="ARBA00004651"/>
    </source>
</evidence>